<gene>
    <name evidence="3" type="ORF">NCTC1934_00353</name>
</gene>
<evidence type="ECO:0000256" key="1">
    <source>
        <dbReference type="SAM" id="MobiDB-lite"/>
    </source>
</evidence>
<feature type="domain" description="RNase H type-1" evidence="2">
    <location>
        <begin position="364"/>
        <end position="498"/>
    </location>
</feature>
<keyword evidence="4" id="KW-1185">Reference proteome</keyword>
<dbReference type="Proteomes" id="UP000255467">
    <property type="component" value="Unassembled WGS sequence"/>
</dbReference>
<protein>
    <submittedName>
        <fullName evidence="3">RNase H</fullName>
    </submittedName>
</protein>
<sequence length="498" mass="54581">MAENVASESVIDSLRSDFDALLDACWAEIEETAAPELLTALHADALREPRVNALYYWETLLMRDLCLLKLRGGSRRERAELAELEHRAQALRVAALARLRAGRRTPRRTGPKGYEQVCAWVLSLLLPTEYEAAFASAMRACGLDPLRTRLPSRDWWRWAVAHGWLTDTPTPAALRLLALDEPGFVAVVRRALGGARVPGSDHPAVAERWYATFKALELTLRAELDDAVAAARPLSGAALEAALPRVVEGYEQLAELRVQRREALRRYLDSRDIIVELVDAATDSVREWCGTAAADEVGRAHRALWDRVRRVVWEHRDSWDRTGFTLFGTGGGELADRLRLAVRSTAPPGPGSEPIAPRPAGGIPSGPLTVATDASGYGEVGGYGWAAEDGRSRGGRCVDGRSSVESEIIAICETAAAPELFERELRILSDCEQAVAAVNAAIRRRAAAGLPFPVSDRVLDHVDRALGRPLPFRAQWIQGHGGHALNEQAHRLARAARW</sequence>
<name>A0A378Y8U3_9NOCA</name>
<dbReference type="STRING" id="1406858.GCA_000710895_01618"/>
<dbReference type="OrthoDB" id="4524901at2"/>
<feature type="region of interest" description="Disordered" evidence="1">
    <location>
        <begin position="345"/>
        <end position="369"/>
    </location>
</feature>
<dbReference type="InterPro" id="IPR036397">
    <property type="entry name" value="RNaseH_sf"/>
</dbReference>
<evidence type="ECO:0000313" key="4">
    <source>
        <dbReference type="Proteomes" id="UP000255467"/>
    </source>
</evidence>
<dbReference type="GO" id="GO:0003676">
    <property type="term" value="F:nucleic acid binding"/>
    <property type="evidence" value="ECO:0007669"/>
    <property type="project" value="InterPro"/>
</dbReference>
<dbReference type="AlphaFoldDB" id="A0A378Y8U3"/>
<evidence type="ECO:0000313" key="3">
    <source>
        <dbReference type="EMBL" id="SUA72921.1"/>
    </source>
</evidence>
<organism evidence="3 4">
    <name type="scientific">Nocardia otitidiscaviarum</name>
    <dbReference type="NCBI Taxonomy" id="1823"/>
    <lineage>
        <taxon>Bacteria</taxon>
        <taxon>Bacillati</taxon>
        <taxon>Actinomycetota</taxon>
        <taxon>Actinomycetes</taxon>
        <taxon>Mycobacteriales</taxon>
        <taxon>Nocardiaceae</taxon>
        <taxon>Nocardia</taxon>
    </lineage>
</organism>
<dbReference type="GO" id="GO:0004523">
    <property type="term" value="F:RNA-DNA hybrid ribonuclease activity"/>
    <property type="evidence" value="ECO:0007669"/>
    <property type="project" value="InterPro"/>
</dbReference>
<accession>A0A378Y8U3</accession>
<dbReference type="Gene3D" id="3.30.420.10">
    <property type="entry name" value="Ribonuclease H-like superfamily/Ribonuclease H"/>
    <property type="match status" value="1"/>
</dbReference>
<proteinExistence type="predicted"/>
<dbReference type="InterPro" id="IPR002156">
    <property type="entry name" value="RNaseH_domain"/>
</dbReference>
<dbReference type="Pfam" id="PF00075">
    <property type="entry name" value="RNase_H"/>
    <property type="match status" value="1"/>
</dbReference>
<evidence type="ECO:0000259" key="2">
    <source>
        <dbReference type="PROSITE" id="PS50879"/>
    </source>
</evidence>
<dbReference type="EMBL" id="UGRY01000002">
    <property type="protein sequence ID" value="SUA72921.1"/>
    <property type="molecule type" value="Genomic_DNA"/>
</dbReference>
<dbReference type="PROSITE" id="PS50879">
    <property type="entry name" value="RNASE_H_1"/>
    <property type="match status" value="1"/>
</dbReference>
<dbReference type="SUPFAM" id="SSF53098">
    <property type="entry name" value="Ribonuclease H-like"/>
    <property type="match status" value="1"/>
</dbReference>
<reference evidence="3 4" key="1">
    <citation type="submission" date="2018-06" db="EMBL/GenBank/DDBJ databases">
        <authorList>
            <consortium name="Pathogen Informatics"/>
            <person name="Doyle S."/>
        </authorList>
    </citation>
    <scope>NUCLEOTIDE SEQUENCE [LARGE SCALE GENOMIC DNA]</scope>
    <source>
        <strain evidence="3 4">NCTC1934</strain>
    </source>
</reference>
<dbReference type="RefSeq" id="WP_039816562.1">
    <property type="nucleotide sequence ID" value="NZ_UGRY01000002.1"/>
</dbReference>
<dbReference type="InterPro" id="IPR012337">
    <property type="entry name" value="RNaseH-like_sf"/>
</dbReference>